<evidence type="ECO:0000313" key="3">
    <source>
        <dbReference type="Proteomes" id="UP001638015"/>
    </source>
</evidence>
<protein>
    <submittedName>
        <fullName evidence="2">Lantibiotic ABC transporter permease</fullName>
    </submittedName>
</protein>
<dbReference type="EMBL" id="JBGMEH010000001">
    <property type="protein sequence ID" value="MFO3715346.1"/>
    <property type="molecule type" value="Genomic_DNA"/>
</dbReference>
<keyword evidence="3" id="KW-1185">Reference proteome</keyword>
<feature type="transmembrane region" description="Helical" evidence="1">
    <location>
        <begin position="93"/>
        <end position="120"/>
    </location>
</feature>
<sequence length="244" mass="27910">MLNIIKSNWLRTKREPVRWVLFLAPILYSLLFSIYVYGPNSITGFEVYGFYIGLAILSTFSLSFFVPMVYEADKKASYYLNDIRFAISRKKSFVGKFLLISILYALIILIAILIFLLFWILIKNKPANFSEIITIISVLFFTLLPLLAIYQALNLKFGQTGSILAGVFITLAAILLGTTGLGSLIWRYLPFVWPVKLLYLLAQANISLKISWIYIGLSLVITIICLYLTSGFFKNWDVYQKTED</sequence>
<feature type="transmembrane region" description="Helical" evidence="1">
    <location>
        <begin position="206"/>
        <end position="228"/>
    </location>
</feature>
<organism evidence="2 3">
    <name type="scientific">Anaerococcus cruorum</name>
    <dbReference type="NCBI Taxonomy" id="3115617"/>
    <lineage>
        <taxon>Bacteria</taxon>
        <taxon>Bacillati</taxon>
        <taxon>Bacillota</taxon>
        <taxon>Tissierellia</taxon>
        <taxon>Tissierellales</taxon>
        <taxon>Peptoniphilaceae</taxon>
        <taxon>Anaerococcus</taxon>
    </lineage>
</organism>
<keyword evidence="1" id="KW-0472">Membrane</keyword>
<name>A0ABW9MU45_9FIRM</name>
<dbReference type="Proteomes" id="UP001638015">
    <property type="component" value="Unassembled WGS sequence"/>
</dbReference>
<keyword evidence="1" id="KW-0812">Transmembrane</keyword>
<feature type="transmembrane region" description="Helical" evidence="1">
    <location>
        <begin position="162"/>
        <end position="186"/>
    </location>
</feature>
<proteinExistence type="predicted"/>
<evidence type="ECO:0000256" key="1">
    <source>
        <dbReference type="SAM" id="Phobius"/>
    </source>
</evidence>
<evidence type="ECO:0000313" key="2">
    <source>
        <dbReference type="EMBL" id="MFO3715346.1"/>
    </source>
</evidence>
<accession>A0ABW9MU45</accession>
<dbReference type="CDD" id="cd21503">
    <property type="entry name" value="ABC-2_lan_permease"/>
    <property type="match status" value="1"/>
</dbReference>
<dbReference type="RefSeq" id="WP_410032233.1">
    <property type="nucleotide sequence ID" value="NZ_JBGMEH010000001.1"/>
</dbReference>
<comment type="caution">
    <text evidence="2">The sequence shown here is derived from an EMBL/GenBank/DDBJ whole genome shotgun (WGS) entry which is preliminary data.</text>
</comment>
<keyword evidence="1" id="KW-1133">Transmembrane helix</keyword>
<gene>
    <name evidence="2" type="ORF">ACCQ40_00925</name>
</gene>
<feature type="transmembrane region" description="Helical" evidence="1">
    <location>
        <begin position="20"/>
        <end position="38"/>
    </location>
</feature>
<reference evidence="2 3" key="1">
    <citation type="journal article" date="2025" name="Anaerobe">
        <title>Description of Anaerococcus kampingiae sp. nov., Anaerococcus groningensis sp. nov., Anaerococcus martiniensis sp. nov., and Anaerococcus cruorum sp. nov., isolated from human clinical specimens.</title>
        <authorList>
            <person name="Boiten K.E."/>
            <person name="Meijer J."/>
            <person name="van Wezel E.M."/>
            <person name="Veloo A.C.M."/>
        </authorList>
    </citation>
    <scope>NUCLEOTIDE SEQUENCE [LARGE SCALE GENOMIC DNA]</scope>
    <source>
        <strain evidence="2 3">ENR1039</strain>
    </source>
</reference>
<feature type="transmembrane region" description="Helical" evidence="1">
    <location>
        <begin position="50"/>
        <end position="72"/>
    </location>
</feature>
<feature type="transmembrane region" description="Helical" evidence="1">
    <location>
        <begin position="132"/>
        <end position="150"/>
    </location>
</feature>